<proteinExistence type="predicted"/>
<protein>
    <submittedName>
        <fullName evidence="1">Uncharacterized protein</fullName>
    </submittedName>
</protein>
<dbReference type="EMBL" id="CADCWJ010000595">
    <property type="protein sequence ID" value="CAA9574160.1"/>
    <property type="molecule type" value="Genomic_DNA"/>
</dbReference>
<reference evidence="1" key="1">
    <citation type="submission" date="2020-02" db="EMBL/GenBank/DDBJ databases">
        <authorList>
            <person name="Meier V. D."/>
        </authorList>
    </citation>
    <scope>NUCLEOTIDE SEQUENCE</scope>
    <source>
        <strain evidence="1">AVDCRST_MAG87</strain>
    </source>
</reference>
<evidence type="ECO:0000313" key="1">
    <source>
        <dbReference type="EMBL" id="CAA9574160.1"/>
    </source>
</evidence>
<name>A0A6J4VBH4_9BACT</name>
<accession>A0A6J4VBH4</accession>
<sequence>MPVRVGWWWRRGVKMLAGMQEVRRQVATPALSGAVTQDDGQWFQAALRENTGTEPVDGLPWRIGYDFVVPRLTSFDALSVGDQRHGVDRIGIPDTRPRDVWYQMAGADVRRDVPDRVGGVMARVADRRSGMNTSAPFPVSPVRRHVRPDDAGFAHVKR</sequence>
<dbReference type="AlphaFoldDB" id="A0A6J4VBH4"/>
<organism evidence="1">
    <name type="scientific">uncultured Thermomicrobiales bacterium</name>
    <dbReference type="NCBI Taxonomy" id="1645740"/>
    <lineage>
        <taxon>Bacteria</taxon>
        <taxon>Pseudomonadati</taxon>
        <taxon>Thermomicrobiota</taxon>
        <taxon>Thermomicrobia</taxon>
        <taxon>Thermomicrobiales</taxon>
        <taxon>environmental samples</taxon>
    </lineage>
</organism>
<gene>
    <name evidence="1" type="ORF">AVDCRST_MAG87-2712</name>
</gene>